<dbReference type="RefSeq" id="XP_026290377.1">
    <property type="nucleotide sequence ID" value="XM_026434592.2"/>
</dbReference>
<sequence>MTAASGAGLLLAVVWGLIVVVSQARPPKSKAPPSWKLHVDLHYVRTCPEHPIMSCPATNYFLNKDGELMYNATCVVSKNVKDITEATFKLTRCRDAVSSNTCEYYKTFQWSIGICELLKINSLPLGQMWSKWSPPMYCPISAGNYTMTNVKINIQDAGKLIDLPGYVWIGTATMRAGNELFDCKTFEFKATKTRA</sequence>
<organism evidence="2 3">
    <name type="scientific">Frankliniella occidentalis</name>
    <name type="common">Western flower thrips</name>
    <name type="synonym">Euthrips occidentalis</name>
    <dbReference type="NCBI Taxonomy" id="133901"/>
    <lineage>
        <taxon>Eukaryota</taxon>
        <taxon>Metazoa</taxon>
        <taxon>Ecdysozoa</taxon>
        <taxon>Arthropoda</taxon>
        <taxon>Hexapoda</taxon>
        <taxon>Insecta</taxon>
        <taxon>Pterygota</taxon>
        <taxon>Neoptera</taxon>
        <taxon>Paraneoptera</taxon>
        <taxon>Thysanoptera</taxon>
        <taxon>Terebrantia</taxon>
        <taxon>Thripoidea</taxon>
        <taxon>Thripidae</taxon>
        <taxon>Frankliniella</taxon>
    </lineage>
</organism>
<evidence type="ECO:0000313" key="2">
    <source>
        <dbReference type="Proteomes" id="UP000504606"/>
    </source>
</evidence>
<keyword evidence="1" id="KW-0732">Signal</keyword>
<name>A0A6J1TC77_FRAOC</name>
<dbReference type="AlphaFoldDB" id="A0A6J1TC77"/>
<keyword evidence="2" id="KW-1185">Reference proteome</keyword>
<accession>A0A6J1TC77</accession>
<evidence type="ECO:0000256" key="1">
    <source>
        <dbReference type="SAM" id="SignalP"/>
    </source>
</evidence>
<dbReference type="KEGG" id="foc:113215036"/>
<gene>
    <name evidence="3" type="primary">LOC113215036</name>
</gene>
<proteinExistence type="predicted"/>
<dbReference type="OrthoDB" id="7721313at2759"/>
<feature type="chain" id="PRO_5026740566" evidence="1">
    <location>
        <begin position="25"/>
        <end position="195"/>
    </location>
</feature>
<dbReference type="Proteomes" id="UP000504606">
    <property type="component" value="Unplaced"/>
</dbReference>
<protein>
    <submittedName>
        <fullName evidence="3">Uncharacterized protein LOC113215036</fullName>
    </submittedName>
</protein>
<feature type="signal peptide" evidence="1">
    <location>
        <begin position="1"/>
        <end position="24"/>
    </location>
</feature>
<dbReference type="GeneID" id="113215036"/>
<evidence type="ECO:0000313" key="3">
    <source>
        <dbReference type="RefSeq" id="XP_026290377.1"/>
    </source>
</evidence>
<reference evidence="3" key="1">
    <citation type="submission" date="2025-08" db="UniProtKB">
        <authorList>
            <consortium name="RefSeq"/>
        </authorList>
    </citation>
    <scope>IDENTIFICATION</scope>
    <source>
        <tissue evidence="3">Whole organism</tissue>
    </source>
</reference>